<sequence length="257" mass="29746">MQFRSLDKKELDLVLMNQLMAFEYNQTNEDSKQKFNYQFNSDIKLCKNTYLKLIGVGKVYLIQINKSLKTKRHPSPGRLQHDIQSIIYLPTNEDYTKELLPYIKFMTPGTDLCETCETLKAEIRSANYNEKKELIQKRLDDHKQKAKIKQEYYHNNILTSTILPDTMHICYDWAQNVPVPYSPQQIGMIYFKSALQAYIFGICNTGQNPAQQLNYIIAENEFSQGTVINTVDDVQKVVNKSTKNGANNGICYNNGEE</sequence>
<accession>A0A8H4A1Q1</accession>
<comment type="caution">
    <text evidence="1">The sequence shown here is derived from an EMBL/GenBank/DDBJ whole genome shotgun (WGS) entry which is preliminary data.</text>
</comment>
<reference evidence="1 2" key="1">
    <citation type="journal article" date="2019" name="Environ. Microbiol.">
        <title>At the nexus of three kingdoms: the genome of the mycorrhizal fungus Gigaspora margarita provides insights into plant, endobacterial and fungal interactions.</title>
        <authorList>
            <person name="Venice F."/>
            <person name="Ghignone S."/>
            <person name="Salvioli di Fossalunga A."/>
            <person name="Amselem J."/>
            <person name="Novero M."/>
            <person name="Xianan X."/>
            <person name="Sedzielewska Toro K."/>
            <person name="Morin E."/>
            <person name="Lipzen A."/>
            <person name="Grigoriev I.V."/>
            <person name="Henrissat B."/>
            <person name="Martin F.M."/>
            <person name="Bonfante P."/>
        </authorList>
    </citation>
    <scope>NUCLEOTIDE SEQUENCE [LARGE SCALE GENOMIC DNA]</scope>
    <source>
        <strain evidence="1 2">BEG34</strain>
    </source>
</reference>
<proteinExistence type="predicted"/>
<keyword evidence="2" id="KW-1185">Reference proteome</keyword>
<organism evidence="1 2">
    <name type="scientific">Gigaspora margarita</name>
    <dbReference type="NCBI Taxonomy" id="4874"/>
    <lineage>
        <taxon>Eukaryota</taxon>
        <taxon>Fungi</taxon>
        <taxon>Fungi incertae sedis</taxon>
        <taxon>Mucoromycota</taxon>
        <taxon>Glomeromycotina</taxon>
        <taxon>Glomeromycetes</taxon>
        <taxon>Diversisporales</taxon>
        <taxon>Gigasporaceae</taxon>
        <taxon>Gigaspora</taxon>
    </lineage>
</organism>
<name>A0A8H4A1Q1_GIGMA</name>
<dbReference type="AlphaFoldDB" id="A0A8H4A1Q1"/>
<protein>
    <submittedName>
        <fullName evidence="1">Chaperonin: PROVISIONAL</fullName>
    </submittedName>
</protein>
<dbReference type="OrthoDB" id="2420782at2759"/>
<evidence type="ECO:0000313" key="2">
    <source>
        <dbReference type="Proteomes" id="UP000439903"/>
    </source>
</evidence>
<dbReference type="PANTHER" id="PTHR34415">
    <property type="entry name" value="INTEGRASE CATALYTIC DOMAIN-CONTAINING PROTEIN"/>
    <property type="match status" value="1"/>
</dbReference>
<dbReference type="Proteomes" id="UP000439903">
    <property type="component" value="Unassembled WGS sequence"/>
</dbReference>
<gene>
    <name evidence="1" type="ORF">F8M41_011410</name>
</gene>
<evidence type="ECO:0000313" key="1">
    <source>
        <dbReference type="EMBL" id="KAF0386053.1"/>
    </source>
</evidence>
<dbReference type="PANTHER" id="PTHR34415:SF1">
    <property type="entry name" value="INTEGRASE CATALYTIC DOMAIN-CONTAINING PROTEIN"/>
    <property type="match status" value="1"/>
</dbReference>
<dbReference type="EMBL" id="WTPW01002338">
    <property type="protein sequence ID" value="KAF0386053.1"/>
    <property type="molecule type" value="Genomic_DNA"/>
</dbReference>